<accession>A0ACB6G118</accession>
<evidence type="ECO:0000313" key="2">
    <source>
        <dbReference type="Proteomes" id="UP000293547"/>
    </source>
</evidence>
<name>A0ACB6G118_9PLEO</name>
<dbReference type="EMBL" id="PDWZ02000001">
    <property type="protein sequence ID" value="KAB2110417.1"/>
    <property type="molecule type" value="Genomic_DNA"/>
</dbReference>
<dbReference type="Proteomes" id="UP000293547">
    <property type="component" value="Unassembled WGS sequence"/>
</dbReference>
<reference evidence="1 2" key="1">
    <citation type="journal article" date="2019" name="bioRxiv">
        <title>Genomics, evolutionary history and diagnostics of the Alternaria alternata species group including apple and Asian pear pathotypes.</title>
        <authorList>
            <person name="Armitage A.D."/>
            <person name="Cockerton H.M."/>
            <person name="Sreenivasaprasad S."/>
            <person name="Woodhall J.W."/>
            <person name="Lane C.R."/>
            <person name="Harrison R.J."/>
            <person name="Clarkson J.P."/>
        </authorList>
    </citation>
    <scope>NUCLEOTIDE SEQUENCE [LARGE SCALE GENOMIC DNA]</scope>
    <source>
        <strain evidence="1 2">FERA 650</strain>
    </source>
</reference>
<sequence>MLICIETISYSLTRPVTLEDEERGLLTYPYLNITEGLTEDGQSFEPKQISAMGETDVMDELTAKLAEITVSNGTNTGTDSKSQSQSRKRRVSRKPTNSGTASTKTGAAGATLEGSVSELTAEYVQNGKQTDNSFHPTRAVPTELEKIQAKLCETEASLKAVRLEYALQKEHLCSAQADLKDAKKSAEDLMERQRRRKTVHDLQFRRYTIDTEPGYAKFDLVQTFSTKPQYGSDRAVIAFMEIGGKRYLAQNGQHSATPDGFISGRDHSERASELLRALGAVDEETVFQHAKPQLMALYVEQFCNSRRLNFQQFKNKHAASWYTELLEVEIFISQAACWYCKGLSEILNKTAKEYGFYFSLQDISINKGPCI</sequence>
<evidence type="ECO:0000313" key="1">
    <source>
        <dbReference type="EMBL" id="KAB2110417.1"/>
    </source>
</evidence>
<organism evidence="1 2">
    <name type="scientific">Alternaria gaisen</name>
    <dbReference type="NCBI Taxonomy" id="167740"/>
    <lineage>
        <taxon>Eukaryota</taxon>
        <taxon>Fungi</taxon>
        <taxon>Dikarya</taxon>
        <taxon>Ascomycota</taxon>
        <taxon>Pezizomycotina</taxon>
        <taxon>Dothideomycetes</taxon>
        <taxon>Pleosporomycetidae</taxon>
        <taxon>Pleosporales</taxon>
        <taxon>Pleosporineae</taxon>
        <taxon>Pleosporaceae</taxon>
        <taxon>Alternaria</taxon>
        <taxon>Alternaria sect. Alternaria</taxon>
    </lineage>
</organism>
<proteinExistence type="predicted"/>
<keyword evidence="2" id="KW-1185">Reference proteome</keyword>
<protein>
    <submittedName>
        <fullName evidence="1">Uncharacterized protein</fullName>
    </submittedName>
</protein>
<gene>
    <name evidence="1" type="ORF">AG0111_0g808</name>
</gene>
<comment type="caution">
    <text evidence="1">The sequence shown here is derived from an EMBL/GenBank/DDBJ whole genome shotgun (WGS) entry which is preliminary data.</text>
</comment>